<feature type="domain" description="Septin-type G" evidence="1">
    <location>
        <begin position="5"/>
        <end position="64"/>
    </location>
</feature>
<dbReference type="GO" id="GO:0005525">
    <property type="term" value="F:GTP binding"/>
    <property type="evidence" value="ECO:0007669"/>
    <property type="project" value="InterPro"/>
</dbReference>
<accession>A0A8I3AFI6</accession>
<dbReference type="OrthoDB" id="416553at2759"/>
<proteinExistence type="predicted"/>
<evidence type="ECO:0000313" key="3">
    <source>
        <dbReference type="Proteomes" id="UP000683000"/>
    </source>
</evidence>
<name>A0A8I3AFI6_9AGAM</name>
<dbReference type="Proteomes" id="UP000683000">
    <property type="component" value="Unassembled WGS sequence"/>
</dbReference>
<evidence type="ECO:0000259" key="1">
    <source>
        <dbReference type="Pfam" id="PF00735"/>
    </source>
</evidence>
<reference evidence="2" key="1">
    <citation type="submission" date="2021-03" db="EMBL/GenBank/DDBJ databases">
        <title>Evolutionary innovations through gain and loss of genes in the ectomycorrhizal Boletales.</title>
        <authorList>
            <person name="Wu G."/>
            <person name="Miyauchi S."/>
            <person name="Morin E."/>
            <person name="Yang Z.-L."/>
            <person name="Xu J."/>
            <person name="Martin F.M."/>
        </authorList>
    </citation>
    <scope>NUCLEOTIDE SEQUENCE</scope>
    <source>
        <strain evidence="2">BR01</strain>
    </source>
</reference>
<dbReference type="Pfam" id="PF00735">
    <property type="entry name" value="Septin"/>
    <property type="match status" value="1"/>
</dbReference>
<dbReference type="InterPro" id="IPR030379">
    <property type="entry name" value="G_SEPTIN_dom"/>
</dbReference>
<comment type="caution">
    <text evidence="2">The sequence shown here is derived from an EMBL/GenBank/DDBJ whole genome shotgun (WGS) entry which is preliminary data.</text>
</comment>
<organism evidence="2 3">
    <name type="scientific">Boletus reticuloceps</name>
    <dbReference type="NCBI Taxonomy" id="495285"/>
    <lineage>
        <taxon>Eukaryota</taxon>
        <taxon>Fungi</taxon>
        <taxon>Dikarya</taxon>
        <taxon>Basidiomycota</taxon>
        <taxon>Agaricomycotina</taxon>
        <taxon>Agaricomycetes</taxon>
        <taxon>Agaricomycetidae</taxon>
        <taxon>Boletales</taxon>
        <taxon>Boletineae</taxon>
        <taxon>Boletaceae</taxon>
        <taxon>Boletoideae</taxon>
        <taxon>Boletus</taxon>
    </lineage>
</organism>
<sequence>MECPKTVAIESIGADIENAVHLQLTVVDTPGFGDFVNNDDNWRPTLDNIKSCFDSYLEQDSENRVNWLKIRQLCAHQPYFI</sequence>
<dbReference type="InterPro" id="IPR027417">
    <property type="entry name" value="P-loop_NTPase"/>
</dbReference>
<evidence type="ECO:0000313" key="2">
    <source>
        <dbReference type="EMBL" id="KAG6380496.1"/>
    </source>
</evidence>
<gene>
    <name evidence="2" type="ORF">JVT61DRAFT_8652</name>
</gene>
<dbReference type="EMBL" id="JAGFBS010000003">
    <property type="protein sequence ID" value="KAG6380496.1"/>
    <property type="molecule type" value="Genomic_DNA"/>
</dbReference>
<protein>
    <submittedName>
        <fullName evidence="2">Septin-domain-containing protein</fullName>
    </submittedName>
</protein>
<keyword evidence="3" id="KW-1185">Reference proteome</keyword>
<dbReference type="AlphaFoldDB" id="A0A8I3AFI6"/>
<dbReference type="Gene3D" id="3.40.50.300">
    <property type="entry name" value="P-loop containing nucleotide triphosphate hydrolases"/>
    <property type="match status" value="1"/>
</dbReference>
<dbReference type="PANTHER" id="PTHR18884">
    <property type="entry name" value="SEPTIN"/>
    <property type="match status" value="1"/>
</dbReference>